<reference key="1">
    <citation type="submission" date="2010-09" db="EMBL/GenBank/DDBJ databases">
        <authorList>
            <person name="Roh H."/>
            <person name="Ko H.-J."/>
            <person name="Kim D."/>
            <person name="Choi D.G."/>
            <person name="Park S."/>
            <person name="Kim S."/>
            <person name="Kim K.H."/>
            <person name="Chang I.S."/>
            <person name="Choi I.-G."/>
        </authorList>
    </citation>
    <scope>NUCLEOTIDE SEQUENCE</scope>
    <source>
        <strain>KIST612</strain>
    </source>
</reference>
<evidence type="ECO:0000256" key="1">
    <source>
        <dbReference type="SAM" id="Phobius"/>
    </source>
</evidence>
<keyword evidence="1" id="KW-0812">Transmembrane</keyword>
<protein>
    <submittedName>
        <fullName evidence="2">Uncharacterized protein</fullName>
    </submittedName>
</protein>
<proteinExistence type="predicted"/>
<dbReference type="EMBL" id="CP002273">
    <property type="protein sequence ID" value="ADO38784.1"/>
    <property type="molecule type" value="Genomic_DNA"/>
</dbReference>
<gene>
    <name evidence="2" type="ordered locus">ELI_3837</name>
</gene>
<evidence type="ECO:0000313" key="3">
    <source>
        <dbReference type="Proteomes" id="UP000006873"/>
    </source>
</evidence>
<keyword evidence="3" id="KW-1185">Reference proteome</keyword>
<dbReference type="Proteomes" id="UP000006873">
    <property type="component" value="Chromosome"/>
</dbReference>
<reference evidence="2 3" key="2">
    <citation type="journal article" date="2011" name="J. Bacteriol.">
        <title>Complete genome sequence of a carbon monoxide-utilizing acetogen, Eubacterium limosum KIST612.</title>
        <authorList>
            <person name="Roh H."/>
            <person name="Ko H.J."/>
            <person name="Kim D."/>
            <person name="Choi D.G."/>
            <person name="Park S."/>
            <person name="Kim S."/>
            <person name="Chang I.S."/>
            <person name="Choi I.G."/>
        </authorList>
    </citation>
    <scope>NUCLEOTIDE SEQUENCE [LARGE SCALE GENOMIC DNA]</scope>
    <source>
        <strain evidence="2 3">KIST612</strain>
    </source>
</reference>
<evidence type="ECO:0000313" key="2">
    <source>
        <dbReference type="EMBL" id="ADO38784.1"/>
    </source>
</evidence>
<dbReference type="AlphaFoldDB" id="E3GGH9"/>
<keyword evidence="1" id="KW-1133">Transmembrane helix</keyword>
<organism evidence="2 3">
    <name type="scientific">Eubacterium callanderi</name>
    <dbReference type="NCBI Taxonomy" id="53442"/>
    <lineage>
        <taxon>Bacteria</taxon>
        <taxon>Bacillati</taxon>
        <taxon>Bacillota</taxon>
        <taxon>Clostridia</taxon>
        <taxon>Eubacteriales</taxon>
        <taxon>Eubacteriaceae</taxon>
        <taxon>Eubacterium</taxon>
    </lineage>
</organism>
<name>E3GGH9_9FIRM</name>
<feature type="transmembrane region" description="Helical" evidence="1">
    <location>
        <begin position="46"/>
        <end position="73"/>
    </location>
</feature>
<sequence length="91" mass="10674">MFLKSVMMILDILLIFDICMLTSNHTPSNFKHEHVFKRFLSSVHDSVPFCFFLFLIQAFFKNFYFPVFCGLMVSKIVKRTDLSAIMPKSPK</sequence>
<dbReference type="KEGG" id="elm:ELI_3837"/>
<dbReference type="HOGENOM" id="CLU_2422530_0_0_9"/>
<keyword evidence="1" id="KW-0472">Membrane</keyword>
<accession>E3GGH9</accession>